<dbReference type="InterPro" id="IPR002397">
    <property type="entry name" value="Cyt_P450_B"/>
</dbReference>
<gene>
    <name evidence="8" type="ORF">A5760_20880</name>
</gene>
<dbReference type="AlphaFoldDB" id="A0A1A0V804"/>
<evidence type="ECO:0000256" key="6">
    <source>
        <dbReference type="ARBA" id="ARBA00023033"/>
    </source>
</evidence>
<keyword evidence="4" id="KW-0560">Oxidoreductase</keyword>
<dbReference type="EMBL" id="LZSX01000096">
    <property type="protein sequence ID" value="OBB79385.1"/>
    <property type="molecule type" value="Genomic_DNA"/>
</dbReference>
<keyword evidence="3" id="KW-0479">Metal-binding</keyword>
<accession>A0A1A0V804</accession>
<evidence type="ECO:0000313" key="8">
    <source>
        <dbReference type="EMBL" id="OBB79385.1"/>
    </source>
</evidence>
<dbReference type="SUPFAM" id="SSF48264">
    <property type="entry name" value="Cytochrome P450"/>
    <property type="match status" value="1"/>
</dbReference>
<evidence type="ECO:0000313" key="9">
    <source>
        <dbReference type="Proteomes" id="UP000091914"/>
    </source>
</evidence>
<comment type="similarity">
    <text evidence="1">Belongs to the cytochrome P450 family.</text>
</comment>
<dbReference type="Proteomes" id="UP000091914">
    <property type="component" value="Unassembled WGS sequence"/>
</dbReference>
<dbReference type="GO" id="GO:0020037">
    <property type="term" value="F:heme binding"/>
    <property type="evidence" value="ECO:0007669"/>
    <property type="project" value="InterPro"/>
</dbReference>
<dbReference type="PANTHER" id="PTHR46696:SF1">
    <property type="entry name" value="CYTOCHROME P450 YJIB-RELATED"/>
    <property type="match status" value="1"/>
</dbReference>
<protein>
    <recommendedName>
        <fullName evidence="10">Cytochrome P450</fullName>
    </recommendedName>
</protein>
<feature type="region of interest" description="Disordered" evidence="7">
    <location>
        <begin position="121"/>
        <end position="141"/>
    </location>
</feature>
<dbReference type="InterPro" id="IPR036396">
    <property type="entry name" value="Cyt_P450_sf"/>
</dbReference>
<dbReference type="PANTHER" id="PTHR46696">
    <property type="entry name" value="P450, PUTATIVE (EUROFUNG)-RELATED"/>
    <property type="match status" value="1"/>
</dbReference>
<dbReference type="GO" id="GO:0005506">
    <property type="term" value="F:iron ion binding"/>
    <property type="evidence" value="ECO:0007669"/>
    <property type="project" value="InterPro"/>
</dbReference>
<reference evidence="8 9" key="1">
    <citation type="submission" date="2016-06" db="EMBL/GenBank/DDBJ databases">
        <authorList>
            <person name="Kjaerup R.B."/>
            <person name="Dalgaard T.S."/>
            <person name="Juul-Madsen H.R."/>
        </authorList>
    </citation>
    <scope>NUCLEOTIDE SEQUENCE [LARGE SCALE GENOMIC DNA]</scope>
    <source>
        <strain evidence="8 9">852002-51834_SCH5396731</strain>
    </source>
</reference>
<evidence type="ECO:0000256" key="2">
    <source>
        <dbReference type="ARBA" id="ARBA00022617"/>
    </source>
</evidence>
<keyword evidence="5" id="KW-0408">Iron</keyword>
<dbReference type="GO" id="GO:0016705">
    <property type="term" value="F:oxidoreductase activity, acting on paired donors, with incorporation or reduction of molecular oxygen"/>
    <property type="evidence" value="ECO:0007669"/>
    <property type="project" value="InterPro"/>
</dbReference>
<evidence type="ECO:0000256" key="5">
    <source>
        <dbReference type="ARBA" id="ARBA00023004"/>
    </source>
</evidence>
<comment type="caution">
    <text evidence="8">The sequence shown here is derived from an EMBL/GenBank/DDBJ whole genome shotgun (WGS) entry which is preliminary data.</text>
</comment>
<organism evidence="8 9">
    <name type="scientific">Mycobacterium colombiense</name>
    <dbReference type="NCBI Taxonomy" id="339268"/>
    <lineage>
        <taxon>Bacteria</taxon>
        <taxon>Bacillati</taxon>
        <taxon>Actinomycetota</taxon>
        <taxon>Actinomycetes</taxon>
        <taxon>Mycobacteriales</taxon>
        <taxon>Mycobacteriaceae</taxon>
        <taxon>Mycobacterium</taxon>
        <taxon>Mycobacterium avium complex (MAC)</taxon>
    </lineage>
</organism>
<keyword evidence="6" id="KW-0503">Monooxygenase</keyword>
<dbReference type="GO" id="GO:0004497">
    <property type="term" value="F:monooxygenase activity"/>
    <property type="evidence" value="ECO:0007669"/>
    <property type="project" value="UniProtKB-KW"/>
</dbReference>
<dbReference type="Gene3D" id="1.10.630.10">
    <property type="entry name" value="Cytochrome P450"/>
    <property type="match status" value="1"/>
</dbReference>
<keyword evidence="2" id="KW-0349">Heme</keyword>
<evidence type="ECO:0000256" key="7">
    <source>
        <dbReference type="SAM" id="MobiDB-lite"/>
    </source>
</evidence>
<name>A0A1A0V804_9MYCO</name>
<sequence>MGIVAPIVEARRAEPHHDLVSMLVTEEYADDDGSRHRLSDGEVQLFSLLLLAAGSGTTWKQSFITMLTLLQRPDWLARLTADPMLVRGFVGETVRWMPIDPAFARLATRETELGGVTIPRARSSMHASPPPTETRCAGQAG</sequence>
<evidence type="ECO:0000256" key="4">
    <source>
        <dbReference type="ARBA" id="ARBA00023002"/>
    </source>
</evidence>
<proteinExistence type="inferred from homology"/>
<evidence type="ECO:0000256" key="1">
    <source>
        <dbReference type="ARBA" id="ARBA00010617"/>
    </source>
</evidence>
<dbReference type="PRINTS" id="PR00359">
    <property type="entry name" value="BP450"/>
</dbReference>
<dbReference type="RefSeq" id="WP_064885392.1">
    <property type="nucleotide sequence ID" value="NZ_LZSX01000096.1"/>
</dbReference>
<evidence type="ECO:0008006" key="10">
    <source>
        <dbReference type="Google" id="ProtNLM"/>
    </source>
</evidence>
<evidence type="ECO:0000256" key="3">
    <source>
        <dbReference type="ARBA" id="ARBA00022723"/>
    </source>
</evidence>